<dbReference type="Proteomes" id="UP000028999">
    <property type="component" value="Unassembled WGS sequence"/>
</dbReference>
<gene>
    <name evidence="1" type="primary">BnaC09g08960D</name>
    <name evidence="1" type="ORF">GSBRNA2T00035701001</name>
</gene>
<sequence>MQKLFIRSGLESVTQIRL</sequence>
<dbReference type="PaxDb" id="3708-A0A078GND9"/>
<dbReference type="EMBL" id="LK032194">
    <property type="protein sequence ID" value="CDY26769.1"/>
    <property type="molecule type" value="Genomic_DNA"/>
</dbReference>
<evidence type="ECO:0000313" key="2">
    <source>
        <dbReference type="Proteomes" id="UP000028999"/>
    </source>
</evidence>
<evidence type="ECO:0000313" key="1">
    <source>
        <dbReference type="EMBL" id="CDY26769.1"/>
    </source>
</evidence>
<reference evidence="1 2" key="1">
    <citation type="journal article" date="2014" name="Science">
        <title>Plant genetics. Early allopolyploid evolution in the post-Neolithic Brassica napus oilseed genome.</title>
        <authorList>
            <person name="Chalhoub B."/>
            <person name="Denoeud F."/>
            <person name="Liu S."/>
            <person name="Parkin I.A."/>
            <person name="Tang H."/>
            <person name="Wang X."/>
            <person name="Chiquet J."/>
            <person name="Belcram H."/>
            <person name="Tong C."/>
            <person name="Samans B."/>
            <person name="Correa M."/>
            <person name="Da Silva C."/>
            <person name="Just J."/>
            <person name="Falentin C."/>
            <person name="Koh C.S."/>
            <person name="Le Clainche I."/>
            <person name="Bernard M."/>
            <person name="Bento P."/>
            <person name="Noel B."/>
            <person name="Labadie K."/>
            <person name="Alberti A."/>
            <person name="Charles M."/>
            <person name="Arnaud D."/>
            <person name="Guo H."/>
            <person name="Daviaud C."/>
            <person name="Alamery S."/>
            <person name="Jabbari K."/>
            <person name="Zhao M."/>
            <person name="Edger P.P."/>
            <person name="Chelaifa H."/>
            <person name="Tack D."/>
            <person name="Lassalle G."/>
            <person name="Mestiri I."/>
            <person name="Schnel N."/>
            <person name="Le Paslier M.C."/>
            <person name="Fan G."/>
            <person name="Renault V."/>
            <person name="Bayer P.E."/>
            <person name="Golicz A.A."/>
            <person name="Manoli S."/>
            <person name="Lee T.H."/>
            <person name="Thi V.H."/>
            <person name="Chalabi S."/>
            <person name="Hu Q."/>
            <person name="Fan C."/>
            <person name="Tollenaere R."/>
            <person name="Lu Y."/>
            <person name="Battail C."/>
            <person name="Shen J."/>
            <person name="Sidebottom C.H."/>
            <person name="Wang X."/>
            <person name="Canaguier A."/>
            <person name="Chauveau A."/>
            <person name="Berard A."/>
            <person name="Deniot G."/>
            <person name="Guan M."/>
            <person name="Liu Z."/>
            <person name="Sun F."/>
            <person name="Lim Y.P."/>
            <person name="Lyons E."/>
            <person name="Town C.D."/>
            <person name="Bancroft I."/>
            <person name="Wang X."/>
            <person name="Meng J."/>
            <person name="Ma J."/>
            <person name="Pires J.C."/>
            <person name="King G.J."/>
            <person name="Brunel D."/>
            <person name="Delourme R."/>
            <person name="Renard M."/>
            <person name="Aury J.M."/>
            <person name="Adams K.L."/>
            <person name="Batley J."/>
            <person name="Snowdon R.J."/>
            <person name="Tost J."/>
            <person name="Edwards D."/>
            <person name="Zhou Y."/>
            <person name="Hua W."/>
            <person name="Sharpe A.G."/>
            <person name="Paterson A.H."/>
            <person name="Guan C."/>
            <person name="Wincker P."/>
        </authorList>
    </citation>
    <scope>NUCLEOTIDE SEQUENCE [LARGE SCALE GENOMIC DNA]</scope>
    <source>
        <strain evidence="2">cv. Darmor-bzh</strain>
    </source>
</reference>
<proteinExistence type="predicted"/>
<dbReference type="AlphaFoldDB" id="A0A078GND9"/>
<protein>
    <submittedName>
        <fullName evidence="1">BnaC09g08960D protein</fullName>
    </submittedName>
</protein>
<keyword evidence="2" id="KW-1185">Reference proteome</keyword>
<name>A0A078GND9_BRANA</name>
<organism evidence="1 2">
    <name type="scientific">Brassica napus</name>
    <name type="common">Rape</name>
    <dbReference type="NCBI Taxonomy" id="3708"/>
    <lineage>
        <taxon>Eukaryota</taxon>
        <taxon>Viridiplantae</taxon>
        <taxon>Streptophyta</taxon>
        <taxon>Embryophyta</taxon>
        <taxon>Tracheophyta</taxon>
        <taxon>Spermatophyta</taxon>
        <taxon>Magnoliopsida</taxon>
        <taxon>eudicotyledons</taxon>
        <taxon>Gunneridae</taxon>
        <taxon>Pentapetalae</taxon>
        <taxon>rosids</taxon>
        <taxon>malvids</taxon>
        <taxon>Brassicales</taxon>
        <taxon>Brassicaceae</taxon>
        <taxon>Brassiceae</taxon>
        <taxon>Brassica</taxon>
    </lineage>
</organism>
<accession>A0A078GND9</accession>